<evidence type="ECO:0000256" key="1">
    <source>
        <dbReference type="SAM" id="SignalP"/>
    </source>
</evidence>
<feature type="chain" id="PRO_5014902228" description="HEAT repeat domain-containing protein" evidence="1">
    <location>
        <begin position="23"/>
        <end position="436"/>
    </location>
</feature>
<feature type="signal peptide" evidence="1">
    <location>
        <begin position="1"/>
        <end position="22"/>
    </location>
</feature>
<evidence type="ECO:0000313" key="2">
    <source>
        <dbReference type="EMBL" id="PIW15510.1"/>
    </source>
</evidence>
<dbReference type="InterPro" id="IPR016024">
    <property type="entry name" value="ARM-type_fold"/>
</dbReference>
<organism evidence="2 3">
    <name type="scientific">bacterium (Candidatus Blackallbacteria) CG17_big_fil_post_rev_8_21_14_2_50_48_46</name>
    <dbReference type="NCBI Taxonomy" id="2014261"/>
    <lineage>
        <taxon>Bacteria</taxon>
        <taxon>Candidatus Blackallbacteria</taxon>
    </lineage>
</organism>
<dbReference type="InterPro" id="IPR011989">
    <property type="entry name" value="ARM-like"/>
</dbReference>
<proteinExistence type="predicted"/>
<reference evidence="2 3" key="1">
    <citation type="submission" date="2017-09" db="EMBL/GenBank/DDBJ databases">
        <title>Depth-based differentiation of microbial function through sediment-hosted aquifers and enrichment of novel symbionts in the deep terrestrial subsurface.</title>
        <authorList>
            <person name="Probst A.J."/>
            <person name="Ladd B."/>
            <person name="Jarett J.K."/>
            <person name="Geller-Mcgrath D.E."/>
            <person name="Sieber C.M."/>
            <person name="Emerson J.B."/>
            <person name="Anantharaman K."/>
            <person name="Thomas B.C."/>
            <person name="Malmstrom R."/>
            <person name="Stieglmeier M."/>
            <person name="Klingl A."/>
            <person name="Woyke T."/>
            <person name="Ryan C.M."/>
            <person name="Banfield J.F."/>
        </authorList>
    </citation>
    <scope>NUCLEOTIDE SEQUENCE [LARGE SCALE GENOMIC DNA]</scope>
    <source>
        <strain evidence="2">CG17_big_fil_post_rev_8_21_14_2_50_48_46</strain>
    </source>
</reference>
<name>A0A2M7G1F9_9BACT</name>
<dbReference type="Proteomes" id="UP000231019">
    <property type="component" value="Unassembled WGS sequence"/>
</dbReference>
<dbReference type="Gene3D" id="1.25.10.10">
    <property type="entry name" value="Leucine-rich Repeat Variant"/>
    <property type="match status" value="1"/>
</dbReference>
<sequence length="436" mass="49622">MKRQIFLVILCLMGLVWAESQAEVWAAYPQFESFQGENGSTLSDQQANLRYRNHLRRAKWLSKVLDQPALEAELSRRVALLEQDSLGLDQSEQSISKLKDPAKREALQLLLADSRVWLKQPVQARGLYRRLLKQGSSETARQVIRRWLHMGEREDLLYLKVLLEQDGRPELITELIRVYPLLGEQSVLLARLKQESRPELRRAMTQALIPILGTAHQGDVIFQLSFLLEDADPLIRGAVAKAMLYSEDPGLIAQAVRLLDDPELAVRREVVSGLSNSEDSQLKERLLSFLDSPDESLRFSALYAAGSLHRPELLPKVLPLLQLENRNELMLVVELVKKWGSAKEIPRLEALLPELGPQERSTVKRAIAYLQGPEQWLAECILQSEASTASGSELGLNLFEALKTRYITQEMLTPYLNHPDPRIRDSVREARRFHVP</sequence>
<accession>A0A2M7G1F9</accession>
<keyword evidence="1" id="KW-0732">Signal</keyword>
<evidence type="ECO:0000313" key="3">
    <source>
        <dbReference type="Proteomes" id="UP000231019"/>
    </source>
</evidence>
<comment type="caution">
    <text evidence="2">The sequence shown here is derived from an EMBL/GenBank/DDBJ whole genome shotgun (WGS) entry which is preliminary data.</text>
</comment>
<dbReference type="AlphaFoldDB" id="A0A2M7G1F9"/>
<evidence type="ECO:0008006" key="4">
    <source>
        <dbReference type="Google" id="ProtNLM"/>
    </source>
</evidence>
<dbReference type="Pfam" id="PF13646">
    <property type="entry name" value="HEAT_2"/>
    <property type="match status" value="1"/>
</dbReference>
<protein>
    <recommendedName>
        <fullName evidence="4">HEAT repeat domain-containing protein</fullName>
    </recommendedName>
</protein>
<dbReference type="SUPFAM" id="SSF48371">
    <property type="entry name" value="ARM repeat"/>
    <property type="match status" value="1"/>
</dbReference>
<gene>
    <name evidence="2" type="ORF">COW36_17050</name>
</gene>
<dbReference type="EMBL" id="PFFQ01000052">
    <property type="protein sequence ID" value="PIW15510.1"/>
    <property type="molecule type" value="Genomic_DNA"/>
</dbReference>